<protein>
    <recommendedName>
        <fullName evidence="5">CW-type domain-containing protein</fullName>
    </recommendedName>
</protein>
<dbReference type="InterPro" id="IPR038938">
    <property type="entry name" value="D27-like"/>
</dbReference>
<feature type="compositionally biased region" description="Low complexity" evidence="4">
    <location>
        <begin position="140"/>
        <end position="150"/>
    </location>
</feature>
<keyword evidence="1" id="KW-0479">Metal-binding</keyword>
<dbReference type="PANTHER" id="PTHR33591:SF2">
    <property type="entry name" value="BETA-CAROTENE ISOMERASE D27"/>
    <property type="match status" value="1"/>
</dbReference>
<dbReference type="eggNOG" id="ENOG502R5D2">
    <property type="taxonomic scope" value="Eukaryota"/>
</dbReference>
<gene>
    <name evidence="6" type="ORF">VOLCADRAFT_106966</name>
</gene>
<dbReference type="AlphaFoldDB" id="D8UAZ8"/>
<evidence type="ECO:0000256" key="4">
    <source>
        <dbReference type="SAM" id="MobiDB-lite"/>
    </source>
</evidence>
<feature type="region of interest" description="Disordered" evidence="4">
    <location>
        <begin position="129"/>
        <end position="184"/>
    </location>
</feature>
<dbReference type="Pfam" id="PF07496">
    <property type="entry name" value="zf-CW"/>
    <property type="match status" value="1"/>
</dbReference>
<keyword evidence="3" id="KW-0862">Zinc</keyword>
<feature type="domain" description="CW-type" evidence="5">
    <location>
        <begin position="180"/>
        <end position="235"/>
    </location>
</feature>
<dbReference type="Pfam" id="PF13225">
    <property type="entry name" value="D27-like_C"/>
    <property type="match status" value="1"/>
</dbReference>
<evidence type="ECO:0000259" key="5">
    <source>
        <dbReference type="PROSITE" id="PS51050"/>
    </source>
</evidence>
<evidence type="ECO:0000313" key="7">
    <source>
        <dbReference type="Proteomes" id="UP000001058"/>
    </source>
</evidence>
<dbReference type="KEGG" id="vcn:VOLCADRAFT_106966"/>
<dbReference type="STRING" id="3068.D8UAZ8"/>
<dbReference type="OrthoDB" id="5046242at2759"/>
<dbReference type="GO" id="GO:0008270">
    <property type="term" value="F:zinc ion binding"/>
    <property type="evidence" value="ECO:0007669"/>
    <property type="project" value="UniProtKB-KW"/>
</dbReference>
<feature type="compositionally biased region" description="Low complexity" evidence="4">
    <location>
        <begin position="158"/>
        <end position="170"/>
    </location>
</feature>
<proteinExistence type="predicted"/>
<organism evidence="7">
    <name type="scientific">Volvox carteri f. nagariensis</name>
    <dbReference type="NCBI Taxonomy" id="3068"/>
    <lineage>
        <taxon>Eukaryota</taxon>
        <taxon>Viridiplantae</taxon>
        <taxon>Chlorophyta</taxon>
        <taxon>core chlorophytes</taxon>
        <taxon>Chlorophyceae</taxon>
        <taxon>CS clade</taxon>
        <taxon>Chlamydomonadales</taxon>
        <taxon>Volvocaceae</taxon>
        <taxon>Volvox</taxon>
    </lineage>
</organism>
<dbReference type="Proteomes" id="UP000001058">
    <property type="component" value="Unassembled WGS sequence"/>
</dbReference>
<sequence>MALFRTGHYWVWRMKVMFSKPFPDFSCRLNALATALTCQWLMGPCKVNDVEIDGGVVGKGHGVLVERCRYLEQAGCASVCINSCKIPTQTFFAKDMGLPLTMTPNYDDFSCQPTAAVVKAEPGAAAAVKKGASAGGPGGLPQRSAATAGVAGSGGPQAAGRRQAAAAKQAKAGDEEEGEEAATDQWVQCSKCQTWRQVPDEFWPDIANFDEDEDWMCRDALWDVEDYEPNTPACC</sequence>
<dbReference type="PANTHER" id="PTHR33591">
    <property type="entry name" value="BETA-CAROTENE ISOMERASE D27"/>
    <property type="match status" value="1"/>
</dbReference>
<evidence type="ECO:0000256" key="2">
    <source>
        <dbReference type="ARBA" id="ARBA00022771"/>
    </source>
</evidence>
<dbReference type="EMBL" id="GL378376">
    <property type="protein sequence ID" value="EFJ43024.1"/>
    <property type="molecule type" value="Genomic_DNA"/>
</dbReference>
<dbReference type="RefSeq" id="XP_002955823.1">
    <property type="nucleotide sequence ID" value="XM_002955777.1"/>
</dbReference>
<dbReference type="GO" id="GO:0005506">
    <property type="term" value="F:iron ion binding"/>
    <property type="evidence" value="ECO:0007669"/>
    <property type="project" value="InterPro"/>
</dbReference>
<reference evidence="6 7" key="1">
    <citation type="journal article" date="2010" name="Science">
        <title>Genomic analysis of organismal complexity in the multicellular green alga Volvox carteri.</title>
        <authorList>
            <person name="Prochnik S.E."/>
            <person name="Umen J."/>
            <person name="Nedelcu A.M."/>
            <person name="Hallmann A."/>
            <person name="Miller S.M."/>
            <person name="Nishii I."/>
            <person name="Ferris P."/>
            <person name="Kuo A."/>
            <person name="Mitros T."/>
            <person name="Fritz-Laylin L.K."/>
            <person name="Hellsten U."/>
            <person name="Chapman J."/>
            <person name="Simakov O."/>
            <person name="Rensing S.A."/>
            <person name="Terry A."/>
            <person name="Pangilinan J."/>
            <person name="Kapitonov V."/>
            <person name="Jurka J."/>
            <person name="Salamov A."/>
            <person name="Shapiro H."/>
            <person name="Schmutz J."/>
            <person name="Grimwood J."/>
            <person name="Lindquist E."/>
            <person name="Lucas S."/>
            <person name="Grigoriev I.V."/>
            <person name="Schmitt R."/>
            <person name="Kirk D."/>
            <person name="Rokhsar D.S."/>
        </authorList>
    </citation>
    <scope>NUCLEOTIDE SEQUENCE [LARGE SCALE GENOMIC DNA]</scope>
    <source>
        <strain evidence="7">f. Nagariensis / Eve</strain>
    </source>
</reference>
<dbReference type="PROSITE" id="PS51050">
    <property type="entry name" value="ZF_CW"/>
    <property type="match status" value="1"/>
</dbReference>
<keyword evidence="7" id="KW-1185">Reference proteome</keyword>
<dbReference type="Gene3D" id="3.30.40.100">
    <property type="match status" value="1"/>
</dbReference>
<keyword evidence="2" id="KW-0863">Zinc-finger</keyword>
<name>D8UAZ8_VOLCA</name>
<dbReference type="InParanoid" id="D8UAZ8"/>
<dbReference type="InterPro" id="IPR025114">
    <property type="entry name" value="D27-like_C"/>
</dbReference>
<dbReference type="InterPro" id="IPR011124">
    <property type="entry name" value="Znf_CW"/>
</dbReference>
<evidence type="ECO:0000256" key="1">
    <source>
        <dbReference type="ARBA" id="ARBA00022723"/>
    </source>
</evidence>
<evidence type="ECO:0000256" key="3">
    <source>
        <dbReference type="ARBA" id="ARBA00022833"/>
    </source>
</evidence>
<accession>D8UAZ8</accession>
<evidence type="ECO:0000313" key="6">
    <source>
        <dbReference type="EMBL" id="EFJ43024.1"/>
    </source>
</evidence>
<dbReference type="GeneID" id="9614811"/>